<gene>
    <name evidence="1" type="ORF">AM593_03687</name>
</gene>
<comment type="caution">
    <text evidence="1">The sequence shown here is derived from an EMBL/GenBank/DDBJ whole genome shotgun (WGS) entry which is preliminary data.</text>
</comment>
<name>A0A3L5TUK4_MYTGA</name>
<dbReference type="Proteomes" id="UP000266721">
    <property type="component" value="Unassembled WGS sequence"/>
</dbReference>
<reference evidence="1 2" key="1">
    <citation type="journal article" date="2016" name="PLoS ONE">
        <title>A First Insight into the Genome of the Filter-Feeder Mussel Mytilus galloprovincialis.</title>
        <authorList>
            <person name="Murgarella M."/>
            <person name="Puiu D."/>
            <person name="Novoa B."/>
            <person name="Figueras A."/>
            <person name="Posada D."/>
            <person name="Canchaya C."/>
        </authorList>
    </citation>
    <scope>NUCLEOTIDE SEQUENCE [LARGE SCALE GENOMIC DNA]</scope>
    <source>
        <tissue evidence="1">Muscle</tissue>
    </source>
</reference>
<organism evidence="1 2">
    <name type="scientific">Mytilus galloprovincialis</name>
    <name type="common">Mediterranean mussel</name>
    <dbReference type="NCBI Taxonomy" id="29158"/>
    <lineage>
        <taxon>Eukaryota</taxon>
        <taxon>Metazoa</taxon>
        <taxon>Spiralia</taxon>
        <taxon>Lophotrochozoa</taxon>
        <taxon>Mollusca</taxon>
        <taxon>Bivalvia</taxon>
        <taxon>Autobranchia</taxon>
        <taxon>Pteriomorphia</taxon>
        <taxon>Mytilida</taxon>
        <taxon>Mytiloidea</taxon>
        <taxon>Mytilidae</taxon>
        <taxon>Mytilinae</taxon>
        <taxon>Mytilus</taxon>
    </lineage>
</organism>
<dbReference type="EMBL" id="KV582183">
    <property type="protein sequence ID" value="OPL33611.1"/>
    <property type="molecule type" value="Genomic_DNA"/>
</dbReference>
<accession>A0A3L5TUK4</accession>
<evidence type="ECO:0000313" key="1">
    <source>
        <dbReference type="EMBL" id="OPL33611.1"/>
    </source>
</evidence>
<dbReference type="AlphaFoldDB" id="A0A3L5TUK4"/>
<evidence type="ECO:0000313" key="2">
    <source>
        <dbReference type="Proteomes" id="UP000266721"/>
    </source>
</evidence>
<feature type="non-terminal residue" evidence="1">
    <location>
        <position position="1"/>
    </location>
</feature>
<sequence>MLENLIRNNKSGYFDESECERFDQFCESPNPDVGVKTISNDNSKVEEDAKRTVKPTVLKISKHRATGSLNKPNDNSVKTDVQNTFIQQTLKEANQRKEIDLFKSTDEWSANRINTITKLKHIEDRLDEAAQKIGHIKQGRNVSLTVTLVAGISGGYALCLAGGVSSLGFTVWEQYVEEIALANAQKSIEMDKIETSYLMADVNYKSKEGSLKEQHFAKNILKTFPNAILLFEYTFIDFLKRLF</sequence>
<proteinExistence type="predicted"/>
<feature type="non-terminal residue" evidence="1">
    <location>
        <position position="243"/>
    </location>
</feature>
<protein>
    <submittedName>
        <fullName evidence="1">Uncharacterized protein</fullName>
    </submittedName>
</protein>
<keyword evidence="2" id="KW-1185">Reference proteome</keyword>